<evidence type="ECO:0000313" key="2">
    <source>
        <dbReference type="Proteomes" id="UP000069015"/>
    </source>
</evidence>
<sequence length="76" mass="8902">MKTSGHAINVFKKAENDQPVRYFFLLKLRWSQPFSHQLRFKRGTESESFCTLILPIHGVIQLRTQVQTMAFKSVFS</sequence>
<dbReference type="KEGG" id="prr:AT705_01545"/>
<name>A0A0U3GF61_9GAMM</name>
<gene>
    <name evidence="1" type="ORF">AT705_01545</name>
</gene>
<organism evidence="1 2">
    <name type="scientific">Pseudoalteromonas rubra</name>
    <dbReference type="NCBI Taxonomy" id="43658"/>
    <lineage>
        <taxon>Bacteria</taxon>
        <taxon>Pseudomonadati</taxon>
        <taxon>Pseudomonadota</taxon>
        <taxon>Gammaproteobacteria</taxon>
        <taxon>Alteromonadales</taxon>
        <taxon>Pseudoalteromonadaceae</taxon>
        <taxon>Pseudoalteromonas</taxon>
    </lineage>
</organism>
<reference evidence="1 2" key="1">
    <citation type="submission" date="2015-12" db="EMBL/GenBank/DDBJ databases">
        <title>Complete genome sequence of Pseudoalteromonas rubra SCSIO 6842, harboring a conjugative plasmid.</title>
        <authorList>
            <person name="Li B."/>
            <person name="Wang X."/>
        </authorList>
    </citation>
    <scope>NUCLEOTIDE SEQUENCE [LARGE SCALE GENOMIC DNA]</scope>
    <source>
        <strain evidence="1 2">SCSIO 6842</strain>
    </source>
</reference>
<dbReference type="AlphaFoldDB" id="A0A0U3GF61"/>
<evidence type="ECO:0000313" key="1">
    <source>
        <dbReference type="EMBL" id="ALU41723.1"/>
    </source>
</evidence>
<accession>A0A0U3GF61</accession>
<dbReference type="Proteomes" id="UP000069015">
    <property type="component" value="Chromosome 1"/>
</dbReference>
<dbReference type="EMBL" id="CP013611">
    <property type="protein sequence ID" value="ALU41723.1"/>
    <property type="molecule type" value="Genomic_DNA"/>
</dbReference>
<protein>
    <submittedName>
        <fullName evidence="1">Uncharacterized protein</fullName>
    </submittedName>
</protein>
<proteinExistence type="predicted"/>